<feature type="signal peptide" evidence="11">
    <location>
        <begin position="1"/>
        <end position="22"/>
    </location>
</feature>
<dbReference type="InterPro" id="IPR004923">
    <property type="entry name" value="FTR1/Fip1/EfeU"/>
</dbReference>
<feature type="transmembrane region" description="Helical" evidence="10">
    <location>
        <begin position="558"/>
        <end position="582"/>
    </location>
</feature>
<evidence type="ECO:0000313" key="14">
    <source>
        <dbReference type="Proteomes" id="UP000295707"/>
    </source>
</evidence>
<dbReference type="Proteomes" id="UP000295707">
    <property type="component" value="Unassembled WGS sequence"/>
</dbReference>
<keyword evidence="14" id="KW-1185">Reference proteome</keyword>
<feature type="domain" description="Cytochrome c" evidence="12">
    <location>
        <begin position="125"/>
        <end position="212"/>
    </location>
</feature>
<dbReference type="EMBL" id="SMFX01000001">
    <property type="protein sequence ID" value="TCK19488.1"/>
    <property type="molecule type" value="Genomic_DNA"/>
</dbReference>
<keyword evidence="11" id="KW-0732">Signal</keyword>
<accession>A0A4R1HDA1</accession>
<dbReference type="InterPro" id="IPR036909">
    <property type="entry name" value="Cyt_c-like_dom_sf"/>
</dbReference>
<dbReference type="GO" id="GO:0033573">
    <property type="term" value="C:high-affinity iron permease complex"/>
    <property type="evidence" value="ECO:0007669"/>
    <property type="project" value="InterPro"/>
</dbReference>
<evidence type="ECO:0000259" key="12">
    <source>
        <dbReference type="PROSITE" id="PS51007"/>
    </source>
</evidence>
<dbReference type="Pfam" id="PF03239">
    <property type="entry name" value="FTR1"/>
    <property type="match status" value="1"/>
</dbReference>
<evidence type="ECO:0000256" key="3">
    <source>
        <dbReference type="ARBA" id="ARBA00022617"/>
    </source>
</evidence>
<comment type="subcellular location">
    <subcellularLocation>
        <location evidence="1">Membrane</location>
        <topology evidence="1">Multi-pass membrane protein</topology>
    </subcellularLocation>
</comment>
<keyword evidence="6 10" id="KW-1133">Transmembrane helix</keyword>
<feature type="transmembrane region" description="Helical" evidence="10">
    <location>
        <begin position="448"/>
        <end position="465"/>
    </location>
</feature>
<proteinExistence type="inferred from homology"/>
<evidence type="ECO:0000256" key="4">
    <source>
        <dbReference type="ARBA" id="ARBA00022692"/>
    </source>
</evidence>
<name>A0A4R1HDA1_9GAMM</name>
<feature type="transmembrane region" description="Helical" evidence="10">
    <location>
        <begin position="602"/>
        <end position="626"/>
    </location>
</feature>
<dbReference type="Pfam" id="PF00034">
    <property type="entry name" value="Cytochrom_C"/>
    <property type="match status" value="1"/>
</dbReference>
<feature type="transmembrane region" description="Helical" evidence="10">
    <location>
        <begin position="523"/>
        <end position="546"/>
    </location>
</feature>
<evidence type="ECO:0000256" key="1">
    <source>
        <dbReference type="ARBA" id="ARBA00004141"/>
    </source>
</evidence>
<evidence type="ECO:0000256" key="2">
    <source>
        <dbReference type="ARBA" id="ARBA00008333"/>
    </source>
</evidence>
<keyword evidence="4 10" id="KW-0812">Transmembrane</keyword>
<evidence type="ECO:0000256" key="9">
    <source>
        <dbReference type="PROSITE-ProRule" id="PRU00433"/>
    </source>
</evidence>
<dbReference type="SUPFAM" id="SSF46626">
    <property type="entry name" value="Cytochrome c"/>
    <property type="match status" value="1"/>
</dbReference>
<dbReference type="AlphaFoldDB" id="A0A4R1HDA1"/>
<sequence>MLLMKRVVLVLSLLVFSSLSRAGDIQQLLQLIDYVGVDYGEAVSGGKVTHPGEFEEMQDFSQGIVRQIADLPEGSTRDKLAGQGARLAERVLAKADPAEIRSLTGEMRKAIIEGYKVTVVPRKTPDLVRGAQLYSERCASCHGATGAGDGPMAAGMQPPPIDFTDRKRYAQRNLYGLYNTITQGVPDTAMTPFHEMSADDRWSLAFYVGQLAISDEQRSGTVANFSDPKLAPLQDIRKLTVLTPAEAEREFGPAGSEMMGYLRANPEALFSNRSPLEFSLHRLDDVVTAYKAGDRDKAYRMAVEAYLEGFELVERGLNAVDSELRLDIEHAMTALRNQIREGVPADQLERSVIEIKGKLDVASQRLSGRSLSGTAAFASAFFILLREGLEALLVVAALAAFLVKTEHKNNMRYLHFGWIGALVVGFLTWWASVSLIEISGASREITEGVAALTATAVLFYVGFWLHDKTNAAQWRQFIEHNVRKALGAGALWGLSGLSFITVYREVFETILFYQALWAQTDEAGRSMALGGFGTAIGVLVVLAWLVMRYSMRLPLRQFFSVTGILMFVLAVIFAGKGVAALQEAGYIPVTPVNFPRFDLLGIYPNLQGLALQLGLLLLALFLWYGLPSRRKPAT</sequence>
<keyword evidence="7 9" id="KW-0408">Iron</keyword>
<dbReference type="OrthoDB" id="8215804at2"/>
<evidence type="ECO:0000256" key="8">
    <source>
        <dbReference type="ARBA" id="ARBA00023136"/>
    </source>
</evidence>
<organism evidence="13 14">
    <name type="scientific">Thiogranum longum</name>
    <dbReference type="NCBI Taxonomy" id="1537524"/>
    <lineage>
        <taxon>Bacteria</taxon>
        <taxon>Pseudomonadati</taxon>
        <taxon>Pseudomonadota</taxon>
        <taxon>Gammaproteobacteria</taxon>
        <taxon>Chromatiales</taxon>
        <taxon>Ectothiorhodospiraceae</taxon>
        <taxon>Thiogranum</taxon>
    </lineage>
</organism>
<dbReference type="PANTHER" id="PTHR31632:SF2">
    <property type="entry name" value="PLASMA MEMBRANE IRON PERMEASE"/>
    <property type="match status" value="1"/>
</dbReference>
<evidence type="ECO:0000256" key="6">
    <source>
        <dbReference type="ARBA" id="ARBA00022989"/>
    </source>
</evidence>
<keyword evidence="5 9" id="KW-0479">Metal-binding</keyword>
<dbReference type="InterPro" id="IPR009056">
    <property type="entry name" value="Cyt_c-like_dom"/>
</dbReference>
<dbReference type="PROSITE" id="PS51007">
    <property type="entry name" value="CYTC"/>
    <property type="match status" value="1"/>
</dbReference>
<feature type="chain" id="PRO_5020319241" evidence="11">
    <location>
        <begin position="23"/>
        <end position="634"/>
    </location>
</feature>
<reference evidence="13 14" key="1">
    <citation type="submission" date="2019-03" db="EMBL/GenBank/DDBJ databases">
        <title>Genomic Encyclopedia of Type Strains, Phase IV (KMG-IV): sequencing the most valuable type-strain genomes for metagenomic binning, comparative biology and taxonomic classification.</title>
        <authorList>
            <person name="Goeker M."/>
        </authorList>
    </citation>
    <scope>NUCLEOTIDE SEQUENCE [LARGE SCALE GENOMIC DNA]</scope>
    <source>
        <strain evidence="13 14">DSM 19610</strain>
    </source>
</reference>
<keyword evidence="3 9" id="KW-0349">Heme</keyword>
<protein>
    <submittedName>
        <fullName evidence="13">High-affinity iron transporter</fullName>
    </submittedName>
</protein>
<dbReference type="GO" id="GO:0015093">
    <property type="term" value="F:ferrous iron transmembrane transporter activity"/>
    <property type="evidence" value="ECO:0007669"/>
    <property type="project" value="TreeGrafter"/>
</dbReference>
<feature type="transmembrane region" description="Helical" evidence="10">
    <location>
        <begin position="375"/>
        <end position="403"/>
    </location>
</feature>
<dbReference type="PANTHER" id="PTHR31632">
    <property type="entry name" value="IRON TRANSPORTER FTH1"/>
    <property type="match status" value="1"/>
</dbReference>
<gene>
    <name evidence="13" type="ORF">DFR30_2799</name>
</gene>
<evidence type="ECO:0000256" key="5">
    <source>
        <dbReference type="ARBA" id="ARBA00022723"/>
    </source>
</evidence>
<dbReference type="Gene3D" id="1.10.760.10">
    <property type="entry name" value="Cytochrome c-like domain"/>
    <property type="match status" value="1"/>
</dbReference>
<feature type="transmembrane region" description="Helical" evidence="10">
    <location>
        <begin position="485"/>
        <end position="503"/>
    </location>
</feature>
<evidence type="ECO:0000313" key="13">
    <source>
        <dbReference type="EMBL" id="TCK19488.1"/>
    </source>
</evidence>
<dbReference type="GO" id="GO:0009055">
    <property type="term" value="F:electron transfer activity"/>
    <property type="evidence" value="ECO:0007669"/>
    <property type="project" value="InterPro"/>
</dbReference>
<keyword evidence="8 10" id="KW-0472">Membrane</keyword>
<comment type="similarity">
    <text evidence="2">Belongs to the oxidase-dependent Fe transporter (OFeT) (TC 9.A.10.1) family.</text>
</comment>
<comment type="caution">
    <text evidence="13">The sequence shown here is derived from an EMBL/GenBank/DDBJ whole genome shotgun (WGS) entry which is preliminary data.</text>
</comment>
<feature type="transmembrane region" description="Helical" evidence="10">
    <location>
        <begin position="415"/>
        <end position="436"/>
    </location>
</feature>
<evidence type="ECO:0000256" key="7">
    <source>
        <dbReference type="ARBA" id="ARBA00023004"/>
    </source>
</evidence>
<evidence type="ECO:0000256" key="11">
    <source>
        <dbReference type="SAM" id="SignalP"/>
    </source>
</evidence>
<dbReference type="GO" id="GO:0046872">
    <property type="term" value="F:metal ion binding"/>
    <property type="evidence" value="ECO:0007669"/>
    <property type="project" value="UniProtKB-KW"/>
</dbReference>
<dbReference type="GO" id="GO:0020037">
    <property type="term" value="F:heme binding"/>
    <property type="evidence" value="ECO:0007669"/>
    <property type="project" value="InterPro"/>
</dbReference>
<evidence type="ECO:0000256" key="10">
    <source>
        <dbReference type="SAM" id="Phobius"/>
    </source>
</evidence>